<name>A0A0W0R2K1_9GAMM</name>
<geneLocation type="plasmid" evidence="4 6">
    <name>24</name>
</geneLocation>
<proteinExistence type="predicted"/>
<feature type="domain" description="WipA-like phosphatase" evidence="2">
    <location>
        <begin position="1"/>
        <end position="203"/>
    </location>
</feature>
<evidence type="ECO:0000256" key="1">
    <source>
        <dbReference type="SAM" id="Phobius"/>
    </source>
</evidence>
<evidence type="ECO:0000259" key="2">
    <source>
        <dbReference type="Pfam" id="PF21663"/>
    </source>
</evidence>
<evidence type="ECO:0000313" key="6">
    <source>
        <dbReference type="Proteomes" id="UP000281170"/>
    </source>
</evidence>
<keyword evidence="1" id="KW-1133">Transmembrane helix</keyword>
<evidence type="ECO:0000313" key="4">
    <source>
        <dbReference type="EMBL" id="VEH86050.1"/>
    </source>
</evidence>
<keyword evidence="5" id="KW-1185">Reference proteome</keyword>
<dbReference type="Proteomes" id="UP000281170">
    <property type="component" value="Plasmid 24"/>
</dbReference>
<evidence type="ECO:0000313" key="5">
    <source>
        <dbReference type="Proteomes" id="UP000054859"/>
    </source>
</evidence>
<dbReference type="Proteomes" id="UP000054859">
    <property type="component" value="Unassembled WGS sequence"/>
</dbReference>
<dbReference type="Pfam" id="PF21663">
    <property type="entry name" value="WipA_Phos"/>
    <property type="match status" value="1"/>
</dbReference>
<dbReference type="KEGG" id="ladl:NCTC12735_01696"/>
<dbReference type="InterPro" id="IPR048521">
    <property type="entry name" value="WipA_Phos"/>
</dbReference>
<dbReference type="EMBL" id="LNKA01000002">
    <property type="protein sequence ID" value="KTC65300.1"/>
    <property type="molecule type" value="Genomic_DNA"/>
</dbReference>
<reference evidence="4 6" key="2">
    <citation type="submission" date="2018-12" db="EMBL/GenBank/DDBJ databases">
        <authorList>
            <consortium name="Pathogen Informatics"/>
        </authorList>
    </citation>
    <scope>NUCLEOTIDE SEQUENCE [LARGE SCALE GENOMIC DNA]</scope>
    <source>
        <strain evidence="4 6">NCTC12735</strain>
        <plasmid evidence="6">24</plasmid>
    </source>
</reference>
<dbReference type="OrthoDB" id="5654315at2"/>
<accession>A0A0W0R2K1</accession>
<sequence length="412" mass="46554">MEIIVSNHSIEFIEAYEKQDNFHAPMLSQGGHAPSMEKLQTLVEKGLVSREEILAIAEKSYKPNLRAISYSLSEDKKEITIYSHAGIGLNTIRSLAEKLKVEYKDQTASELAQTIDSINIEFQKHVKSNTVNTLYSREKMYVGYYGYSEISDAPLEFIMWNRFYHSLERPASYSGYKINFVHGHDSHDPTRENIYNLDNALGKMAYLNQGEYTVLYSPGSGLAPVNNPIAGEVDVLQETEEEPRVIALPPLAAIQAQKDPIPEVFEIIEGEPTVITLPVLHSYFLSQLEAIKAKEQELRERNHSLAADRAQELYDYVKIQHTELMENKLDIKIFKDNCTRAIDTARLELEKHRGWKQVLGNLALAVVGLGVLYVAAGLVHKAMTGNFLFFKTDSADKIDQLEESIKSMEGPK</sequence>
<dbReference type="EMBL" id="LR134433">
    <property type="protein sequence ID" value="VEH86050.1"/>
    <property type="molecule type" value="Genomic_DNA"/>
</dbReference>
<feature type="transmembrane region" description="Helical" evidence="1">
    <location>
        <begin position="358"/>
        <end position="379"/>
    </location>
</feature>
<evidence type="ECO:0000313" key="3">
    <source>
        <dbReference type="EMBL" id="KTC65300.1"/>
    </source>
</evidence>
<reference evidence="3 5" key="1">
    <citation type="submission" date="2015-11" db="EMBL/GenBank/DDBJ databases">
        <title>Identification of large and diverse effector repertoires of 38 Legionella species.</title>
        <authorList>
            <person name="Burstein D."/>
            <person name="Amaro F."/>
            <person name="Zusman T."/>
            <person name="Lifshitz Z."/>
            <person name="Cohen O."/>
            <person name="Gilbert J.A."/>
            <person name="Pupko T."/>
            <person name="Shuman H.A."/>
            <person name="Segal G."/>
        </authorList>
    </citation>
    <scope>NUCLEOTIDE SEQUENCE [LARGE SCALE GENOMIC DNA]</scope>
    <source>
        <strain evidence="3 5">1762-AUS-E</strain>
    </source>
</reference>
<keyword evidence="4" id="KW-0614">Plasmid</keyword>
<organism evidence="3 5">
    <name type="scientific">Legionella adelaidensis</name>
    <dbReference type="NCBI Taxonomy" id="45056"/>
    <lineage>
        <taxon>Bacteria</taxon>
        <taxon>Pseudomonadati</taxon>
        <taxon>Pseudomonadota</taxon>
        <taxon>Gammaproteobacteria</taxon>
        <taxon>Legionellales</taxon>
        <taxon>Legionellaceae</taxon>
        <taxon>Legionella</taxon>
    </lineage>
</organism>
<protein>
    <submittedName>
        <fullName evidence="4">Dot/Icm secretion system substrate</fullName>
    </submittedName>
    <submittedName>
        <fullName evidence="3">Putative Dot/Icm substrate WipB</fullName>
    </submittedName>
</protein>
<dbReference type="PATRIC" id="fig|45056.6.peg.1366"/>
<dbReference type="AlphaFoldDB" id="A0A0W0R2K1"/>
<dbReference type="GO" id="GO:0016791">
    <property type="term" value="F:phosphatase activity"/>
    <property type="evidence" value="ECO:0007669"/>
    <property type="project" value="InterPro"/>
</dbReference>
<keyword evidence="1" id="KW-0812">Transmembrane</keyword>
<keyword evidence="1" id="KW-0472">Membrane</keyword>
<gene>
    <name evidence="4" type="primary">WipB</name>
    <name evidence="3" type="ORF">Lade_1322</name>
    <name evidence="4" type="ORF">NCTC12735_01696</name>
</gene>